<keyword evidence="1" id="KW-0343">GTPase activation</keyword>
<reference evidence="5" key="1">
    <citation type="submission" date="2012-12" db="EMBL/GenBank/DDBJ databases">
        <authorList>
            <person name="Hellsten U."/>
            <person name="Grimwood J."/>
            <person name="Chapman J.A."/>
            <person name="Shapiro H."/>
            <person name="Aerts A."/>
            <person name="Otillar R.P."/>
            <person name="Terry A.Y."/>
            <person name="Boore J.L."/>
            <person name="Simakov O."/>
            <person name="Marletaz F."/>
            <person name="Cho S.-J."/>
            <person name="Edsinger-Gonzales E."/>
            <person name="Havlak P."/>
            <person name="Kuo D.-H."/>
            <person name="Larsson T."/>
            <person name="Lv J."/>
            <person name="Arendt D."/>
            <person name="Savage R."/>
            <person name="Osoegawa K."/>
            <person name="de Jong P."/>
            <person name="Lindberg D.R."/>
            <person name="Seaver E.C."/>
            <person name="Weisblat D.A."/>
            <person name="Putnam N.H."/>
            <person name="Grigoriev I.V."/>
            <person name="Rokhsar D.S."/>
        </authorList>
    </citation>
    <scope>NUCLEOTIDE SEQUENCE</scope>
</reference>
<evidence type="ECO:0000313" key="3">
    <source>
        <dbReference type="EMBL" id="ESN90261.1"/>
    </source>
</evidence>
<dbReference type="Gene3D" id="1.10.8.270">
    <property type="entry name" value="putative rabgap domain of human tbc1 domain family member 14 like domains"/>
    <property type="match status" value="1"/>
</dbReference>
<protein>
    <recommendedName>
        <fullName evidence="2">Rab-GAP TBC domain-containing protein</fullName>
    </recommendedName>
</protein>
<reference evidence="4" key="3">
    <citation type="submission" date="2015-06" db="UniProtKB">
        <authorList>
            <consortium name="EnsemblMetazoa"/>
        </authorList>
    </citation>
    <scope>IDENTIFICATION</scope>
</reference>
<dbReference type="STRING" id="6412.T1EGF5"/>
<accession>T1EGF5</accession>
<keyword evidence="5" id="KW-1185">Reference proteome</keyword>
<dbReference type="OrthoDB" id="295078at2759"/>
<name>T1EGF5_HELRO</name>
<evidence type="ECO:0000313" key="4">
    <source>
        <dbReference type="EnsemblMetazoa" id="HelroP116521"/>
    </source>
</evidence>
<dbReference type="OMA" id="PMEANAF"/>
<dbReference type="EMBL" id="KB097754">
    <property type="protein sequence ID" value="ESN90261.1"/>
    <property type="molecule type" value="Genomic_DNA"/>
</dbReference>
<dbReference type="Proteomes" id="UP000015101">
    <property type="component" value="Unassembled WGS sequence"/>
</dbReference>
<dbReference type="EMBL" id="AMQM01008319">
    <property type="status" value="NOT_ANNOTATED_CDS"/>
    <property type="molecule type" value="Genomic_DNA"/>
</dbReference>
<dbReference type="CTD" id="20195657"/>
<dbReference type="SUPFAM" id="SSF47923">
    <property type="entry name" value="Ypt/Rab-GAP domain of gyp1p"/>
    <property type="match status" value="2"/>
</dbReference>
<dbReference type="Pfam" id="PF00566">
    <property type="entry name" value="RabGAP-TBC"/>
    <property type="match status" value="1"/>
</dbReference>
<evidence type="ECO:0000256" key="1">
    <source>
        <dbReference type="ARBA" id="ARBA00022468"/>
    </source>
</evidence>
<feature type="domain" description="Rab-GAP TBC" evidence="2">
    <location>
        <begin position="1"/>
        <end position="162"/>
    </location>
</feature>
<dbReference type="EnsemblMetazoa" id="HelroT116521">
    <property type="protein sequence ID" value="HelroP116521"/>
    <property type="gene ID" value="HelroG116521"/>
</dbReference>
<dbReference type="GeneID" id="20195657"/>
<dbReference type="GO" id="GO:0005096">
    <property type="term" value="F:GTPase activator activity"/>
    <property type="evidence" value="ECO:0000318"/>
    <property type="project" value="GO_Central"/>
</dbReference>
<dbReference type="KEGG" id="hro:HELRODRAFT_116521"/>
<dbReference type="FunFam" id="1.10.472.80:FF:000232">
    <property type="match status" value="1"/>
</dbReference>
<reference evidence="3 5" key="2">
    <citation type="journal article" date="2013" name="Nature">
        <title>Insights into bilaterian evolution from three spiralian genomes.</title>
        <authorList>
            <person name="Simakov O."/>
            <person name="Marletaz F."/>
            <person name="Cho S.J."/>
            <person name="Edsinger-Gonzales E."/>
            <person name="Havlak P."/>
            <person name="Hellsten U."/>
            <person name="Kuo D.H."/>
            <person name="Larsson T."/>
            <person name="Lv J."/>
            <person name="Arendt D."/>
            <person name="Savage R."/>
            <person name="Osoegawa K."/>
            <person name="de Jong P."/>
            <person name="Grimwood J."/>
            <person name="Chapman J.A."/>
            <person name="Shapiro H."/>
            <person name="Aerts A."/>
            <person name="Otillar R.P."/>
            <person name="Terry A.Y."/>
            <person name="Boore J.L."/>
            <person name="Grigoriev I.V."/>
            <person name="Lindberg D.R."/>
            <person name="Seaver E.C."/>
            <person name="Weisblat D.A."/>
            <person name="Putnam N.H."/>
            <person name="Rokhsar D.S."/>
        </authorList>
    </citation>
    <scope>NUCLEOTIDE SEQUENCE</scope>
</reference>
<dbReference type="PROSITE" id="PS50086">
    <property type="entry name" value="TBC_RABGAP"/>
    <property type="match status" value="1"/>
</dbReference>
<proteinExistence type="predicted"/>
<sequence length="199" mass="22618">MDLLKLPSSFEKTIARDIARTYPKHEMFKVTWGEGQENLYNVAKAYSVYDRDVGYCQGSSFIIGLLLMHMPEEDAFEVFARLMVSSSYNLRELFKPSMAALGLRLFQLEHLIMDHLPEIHSTFSCLGIELSMFASSWFLAMFATTLPLDLVKRSFDALLCFGEEVIFRLGLALLKVNADVILSLDMDSMVQYLQVSAFA</sequence>
<dbReference type="eggNOG" id="KOG4436">
    <property type="taxonomic scope" value="Eukaryota"/>
</dbReference>
<gene>
    <name evidence="4" type="primary">20195657</name>
    <name evidence="3" type="ORF">HELRODRAFT_116521</name>
</gene>
<evidence type="ECO:0000259" key="2">
    <source>
        <dbReference type="PROSITE" id="PS50086"/>
    </source>
</evidence>
<dbReference type="RefSeq" id="XP_009031651.1">
    <property type="nucleotide sequence ID" value="XM_009033403.1"/>
</dbReference>
<dbReference type="HOGENOM" id="CLU_005350_7_0_1"/>
<dbReference type="InParanoid" id="T1EGF5"/>
<dbReference type="Gene3D" id="1.10.472.80">
    <property type="entry name" value="Ypt/Rab-GAP domain of gyp1p, domain 3"/>
    <property type="match status" value="1"/>
</dbReference>
<dbReference type="InterPro" id="IPR050302">
    <property type="entry name" value="Rab_GAP_TBC_domain"/>
</dbReference>
<organism evidence="4 5">
    <name type="scientific">Helobdella robusta</name>
    <name type="common">Californian leech</name>
    <dbReference type="NCBI Taxonomy" id="6412"/>
    <lineage>
        <taxon>Eukaryota</taxon>
        <taxon>Metazoa</taxon>
        <taxon>Spiralia</taxon>
        <taxon>Lophotrochozoa</taxon>
        <taxon>Annelida</taxon>
        <taxon>Clitellata</taxon>
        <taxon>Hirudinea</taxon>
        <taxon>Rhynchobdellida</taxon>
        <taxon>Glossiphoniidae</taxon>
        <taxon>Helobdella</taxon>
    </lineage>
</organism>
<dbReference type="AlphaFoldDB" id="T1EGF5"/>
<dbReference type="FunFam" id="1.10.8.270:FF:000001">
    <property type="entry name" value="TBC1 domain family member 1"/>
    <property type="match status" value="1"/>
</dbReference>
<evidence type="ECO:0000313" key="5">
    <source>
        <dbReference type="Proteomes" id="UP000015101"/>
    </source>
</evidence>
<dbReference type="SMART" id="SM00164">
    <property type="entry name" value="TBC"/>
    <property type="match status" value="1"/>
</dbReference>
<dbReference type="InterPro" id="IPR035969">
    <property type="entry name" value="Rab-GAP_TBC_sf"/>
</dbReference>
<dbReference type="InterPro" id="IPR000195">
    <property type="entry name" value="Rab-GAP-TBC_dom"/>
</dbReference>
<dbReference type="PANTHER" id="PTHR47219:SF22">
    <property type="entry name" value="RAB-GAP TBC DOMAIN-CONTAINING PROTEIN"/>
    <property type="match status" value="1"/>
</dbReference>
<dbReference type="EMBL" id="AMQM01008320">
    <property type="status" value="NOT_ANNOTATED_CDS"/>
    <property type="molecule type" value="Genomic_DNA"/>
</dbReference>
<dbReference type="PANTHER" id="PTHR47219">
    <property type="entry name" value="RAB GTPASE-ACTIVATING PROTEIN 1-LIKE"/>
    <property type="match status" value="1"/>
</dbReference>